<dbReference type="RefSeq" id="WP_002573830.1">
    <property type="nucleotide sequence ID" value="NZ_BAABZS010000001.1"/>
</dbReference>
<gene>
    <name evidence="1" type="ORF">CBLFYP116_00473</name>
</gene>
<reference evidence="1" key="1">
    <citation type="submission" date="2019-11" db="EMBL/GenBank/DDBJ databases">
        <authorList>
            <person name="Feng L."/>
        </authorList>
    </citation>
    <scope>NUCLEOTIDE SEQUENCE</scope>
    <source>
        <strain evidence="1">CbolteaeLFYP116</strain>
    </source>
</reference>
<proteinExistence type="predicted"/>
<dbReference type="GeneID" id="23111262"/>
<protein>
    <submittedName>
        <fullName evidence="1">Uncharacterized protein</fullName>
    </submittedName>
</protein>
<name>A0A6N2XSE4_9FIRM</name>
<dbReference type="EMBL" id="CACRTF010000032">
    <property type="protein sequence ID" value="VYT57411.1"/>
    <property type="molecule type" value="Genomic_DNA"/>
</dbReference>
<accession>A0A6N2XSE4</accession>
<dbReference type="AlphaFoldDB" id="A0A6N2XSE4"/>
<sequence length="294" mass="32630">MKKDRQRKAGFVKPLMTTVCIIGMATLSFQGLTQVVMAMETQKTETIFTRYSTGSKTTNTAPENALPDGYVKPDYQLADNDLEYYRDKKPTSADLSREAAAELGVQGLYRVFGLDMNGKTIEMAYNPAQNGHRATWEGNWWPDGKKSSSEAYVQAYYFSLDAVTGELYSVIHDRVLGGNANTGFDAALNQNAGEYEALAKEKAVQLGAIKGAVKTAKYEGQGFTNNDPDISFSLTGENGDRAQLRFSRHDKELLAVTFNAGMKDMDVAEQEAEDFAKRAEEFLRQHPDAQTYEE</sequence>
<evidence type="ECO:0000313" key="1">
    <source>
        <dbReference type="EMBL" id="VYT57411.1"/>
    </source>
</evidence>
<organism evidence="1">
    <name type="scientific">Enterocloster bolteae</name>
    <dbReference type="NCBI Taxonomy" id="208479"/>
    <lineage>
        <taxon>Bacteria</taxon>
        <taxon>Bacillati</taxon>
        <taxon>Bacillota</taxon>
        <taxon>Clostridia</taxon>
        <taxon>Lachnospirales</taxon>
        <taxon>Lachnospiraceae</taxon>
        <taxon>Enterocloster</taxon>
    </lineage>
</organism>